<dbReference type="CDD" id="cd06267">
    <property type="entry name" value="PBP1_LacI_sugar_binding-like"/>
    <property type="match status" value="1"/>
</dbReference>
<dbReference type="InterPro" id="IPR000843">
    <property type="entry name" value="HTH_LacI"/>
</dbReference>
<reference evidence="5 6" key="1">
    <citation type="submission" date="2020-07" db="EMBL/GenBank/DDBJ databases">
        <title>Vallitalea guaymasensis genome.</title>
        <authorList>
            <person name="Postec A."/>
        </authorList>
    </citation>
    <scope>NUCLEOTIDE SEQUENCE [LARGE SCALE GENOMIC DNA]</scope>
    <source>
        <strain evidence="5 6">Ra1766G1</strain>
    </source>
</reference>
<dbReference type="CDD" id="cd01392">
    <property type="entry name" value="HTH_LacI"/>
    <property type="match status" value="1"/>
</dbReference>
<dbReference type="AlphaFoldDB" id="A0A8J8MCI3"/>
<evidence type="ECO:0000256" key="3">
    <source>
        <dbReference type="ARBA" id="ARBA00023163"/>
    </source>
</evidence>
<dbReference type="PROSITE" id="PS50932">
    <property type="entry name" value="HTH_LACI_2"/>
    <property type="match status" value="1"/>
</dbReference>
<protein>
    <submittedName>
        <fullName evidence="5">LacI family DNA-binding transcriptional regulator</fullName>
    </submittedName>
</protein>
<dbReference type="Gene3D" id="1.10.260.40">
    <property type="entry name" value="lambda repressor-like DNA-binding domains"/>
    <property type="match status" value="1"/>
</dbReference>
<evidence type="ECO:0000256" key="2">
    <source>
        <dbReference type="ARBA" id="ARBA00023125"/>
    </source>
</evidence>
<dbReference type="KEGG" id="vgu:HYG85_16280"/>
<dbReference type="RefSeq" id="WP_212690547.1">
    <property type="nucleotide sequence ID" value="NZ_CP058561.1"/>
</dbReference>
<dbReference type="InterPro" id="IPR001761">
    <property type="entry name" value="Peripla_BP/Lac1_sug-bd_dom"/>
</dbReference>
<dbReference type="Gene3D" id="3.40.50.2300">
    <property type="match status" value="2"/>
</dbReference>
<evidence type="ECO:0000313" key="6">
    <source>
        <dbReference type="Proteomes" id="UP000677305"/>
    </source>
</evidence>
<dbReference type="SUPFAM" id="SSF47413">
    <property type="entry name" value="lambda repressor-like DNA-binding domains"/>
    <property type="match status" value="1"/>
</dbReference>
<organism evidence="5 6">
    <name type="scientific">Vallitalea guaymasensis</name>
    <dbReference type="NCBI Taxonomy" id="1185412"/>
    <lineage>
        <taxon>Bacteria</taxon>
        <taxon>Bacillati</taxon>
        <taxon>Bacillota</taxon>
        <taxon>Clostridia</taxon>
        <taxon>Lachnospirales</taxon>
        <taxon>Vallitaleaceae</taxon>
        <taxon>Vallitalea</taxon>
    </lineage>
</organism>
<gene>
    <name evidence="5" type="ORF">HYG85_16280</name>
</gene>
<dbReference type="InterPro" id="IPR028082">
    <property type="entry name" value="Peripla_BP_I"/>
</dbReference>
<dbReference type="Proteomes" id="UP000677305">
    <property type="component" value="Chromosome"/>
</dbReference>
<dbReference type="Pfam" id="PF00356">
    <property type="entry name" value="LacI"/>
    <property type="match status" value="1"/>
</dbReference>
<dbReference type="SMART" id="SM00354">
    <property type="entry name" value="HTH_LACI"/>
    <property type="match status" value="1"/>
</dbReference>
<dbReference type="EMBL" id="CP058561">
    <property type="protein sequence ID" value="QUH30378.1"/>
    <property type="molecule type" value="Genomic_DNA"/>
</dbReference>
<dbReference type="InterPro" id="IPR010982">
    <property type="entry name" value="Lambda_DNA-bd_dom_sf"/>
</dbReference>
<evidence type="ECO:0000259" key="4">
    <source>
        <dbReference type="PROSITE" id="PS50932"/>
    </source>
</evidence>
<sequence length="324" mass="37002">MAVTIKNIADACNVSRGTVDRALNNRGKINPEKKELILAKAKELGYKPNYIARSLKRGKTNTIGIIVFNLYNEFFSSLINSMEEKAKEKDYHIDLALTHYDKDTEKKCVESMIRRQVDGLILCSVNNKKDYSSWLQKFNIPVVSLANKISNKIPYISVDDRRAMKDATQYVADKGYDRIIYISPPLAYEDTHNIYALKQRFEGFSQVNMEHESIIIESKDYIRELETINILEYKTAILCTSDIYALEVLNYLKEKKIKIPSQVGVMGFDNINMLKYIEPHLTTVSYPIEQIGAIAIDSISQAIENGNKIQNMVITHEIIIGESL</sequence>
<evidence type="ECO:0000256" key="1">
    <source>
        <dbReference type="ARBA" id="ARBA00023015"/>
    </source>
</evidence>
<keyword evidence="6" id="KW-1185">Reference proteome</keyword>
<keyword evidence="1" id="KW-0805">Transcription regulation</keyword>
<dbReference type="GO" id="GO:0000976">
    <property type="term" value="F:transcription cis-regulatory region binding"/>
    <property type="evidence" value="ECO:0007669"/>
    <property type="project" value="TreeGrafter"/>
</dbReference>
<name>A0A8J8MCI3_9FIRM</name>
<dbReference type="PANTHER" id="PTHR30146:SF109">
    <property type="entry name" value="HTH-TYPE TRANSCRIPTIONAL REGULATOR GALS"/>
    <property type="match status" value="1"/>
</dbReference>
<proteinExistence type="predicted"/>
<keyword evidence="3" id="KW-0804">Transcription</keyword>
<feature type="domain" description="HTH lacI-type" evidence="4">
    <location>
        <begin position="3"/>
        <end position="57"/>
    </location>
</feature>
<dbReference type="PANTHER" id="PTHR30146">
    <property type="entry name" value="LACI-RELATED TRANSCRIPTIONAL REPRESSOR"/>
    <property type="match status" value="1"/>
</dbReference>
<dbReference type="Pfam" id="PF00532">
    <property type="entry name" value="Peripla_BP_1"/>
    <property type="match status" value="1"/>
</dbReference>
<dbReference type="GO" id="GO:0003700">
    <property type="term" value="F:DNA-binding transcription factor activity"/>
    <property type="evidence" value="ECO:0007669"/>
    <property type="project" value="TreeGrafter"/>
</dbReference>
<dbReference type="SUPFAM" id="SSF53822">
    <property type="entry name" value="Periplasmic binding protein-like I"/>
    <property type="match status" value="1"/>
</dbReference>
<keyword evidence="2 5" id="KW-0238">DNA-binding</keyword>
<accession>A0A8J8MCI3</accession>
<evidence type="ECO:0000313" key="5">
    <source>
        <dbReference type="EMBL" id="QUH30378.1"/>
    </source>
</evidence>